<feature type="chain" id="PRO_5039244397" description="Lipoprotein" evidence="1">
    <location>
        <begin position="22"/>
        <end position="319"/>
    </location>
</feature>
<protein>
    <recommendedName>
        <fullName evidence="4">Lipoprotein</fullName>
    </recommendedName>
</protein>
<dbReference type="STRING" id="1294263.JCM21531_4227"/>
<dbReference type="InterPro" id="IPR046230">
    <property type="entry name" value="DUF6263"/>
</dbReference>
<reference evidence="2" key="1">
    <citation type="journal article" date="2014" name="Genome Announc.">
        <title>Draft Genome Sequence of Clostridium straminisolvens Strain JCM 21531T, Isolated from a Cellulose-Degrading Bacterial Community.</title>
        <authorList>
            <person name="Yuki M."/>
            <person name="Oshima K."/>
            <person name="Suda W."/>
            <person name="Sakamoto M."/>
            <person name="Kitamura K."/>
            <person name="Iida T."/>
            <person name="Hattori M."/>
            <person name="Ohkuma M."/>
        </authorList>
    </citation>
    <scope>NUCLEOTIDE SEQUENCE [LARGE SCALE GENOMIC DNA]</scope>
    <source>
        <strain evidence="2">JCM 21531</strain>
    </source>
</reference>
<keyword evidence="3" id="KW-1185">Reference proteome</keyword>
<dbReference type="OrthoDB" id="638692at2"/>
<dbReference type="Pfam" id="PF19777">
    <property type="entry name" value="DUF6263"/>
    <property type="match status" value="1"/>
</dbReference>
<keyword evidence="1" id="KW-0732">Signal</keyword>
<gene>
    <name evidence="2" type="ORF">JCM21531_4227</name>
</gene>
<dbReference type="RefSeq" id="WP_038291158.1">
    <property type="nucleotide sequence ID" value="NZ_BAVR01000079.1"/>
</dbReference>
<dbReference type="AlphaFoldDB" id="W4VBM8"/>
<evidence type="ECO:0008006" key="4">
    <source>
        <dbReference type="Google" id="ProtNLM"/>
    </source>
</evidence>
<comment type="caution">
    <text evidence="2">The sequence shown here is derived from an EMBL/GenBank/DDBJ whole genome shotgun (WGS) entry which is preliminary data.</text>
</comment>
<evidence type="ECO:0000256" key="1">
    <source>
        <dbReference type="SAM" id="SignalP"/>
    </source>
</evidence>
<dbReference type="Proteomes" id="UP000019109">
    <property type="component" value="Unassembled WGS sequence"/>
</dbReference>
<dbReference type="EMBL" id="BAVR01000079">
    <property type="protein sequence ID" value="GAE90602.1"/>
    <property type="molecule type" value="Genomic_DNA"/>
</dbReference>
<name>W4VBM8_9FIRM</name>
<sequence>MKSKRILVALIAAVMAFSLCACNSGLALYVNVKAGESYKYQVKMEQTMDMEQSGQKITTDQNMVFDFVVTVNEVDSEGNITADYKYDALKIDMSSNGSTQSFDSKNVNSDDPMSAIYNSFIGKGFTAKMTKYGEIKEISGIDNLLNSVVDSVDFGEAEGAQALKEQMKESLKQSFGDESIKSAVQSAVIFPDKGNIKAGDTWTVEDSVKSFVDINVTTTYTLDKIEGDTAYISVKADLKTDSSNSADYMGMDMTADFSGTVTGNIKVNIKNGFLSEGQITQEISGKMSLVIPAMEGIESQTIELPVDYKTTITYTTTRM</sequence>
<feature type="signal peptide" evidence="1">
    <location>
        <begin position="1"/>
        <end position="21"/>
    </location>
</feature>
<accession>W4VBM8</accession>
<proteinExistence type="predicted"/>
<dbReference type="PROSITE" id="PS51257">
    <property type="entry name" value="PROKAR_LIPOPROTEIN"/>
    <property type="match status" value="1"/>
</dbReference>
<evidence type="ECO:0000313" key="3">
    <source>
        <dbReference type="Proteomes" id="UP000019109"/>
    </source>
</evidence>
<evidence type="ECO:0000313" key="2">
    <source>
        <dbReference type="EMBL" id="GAE90602.1"/>
    </source>
</evidence>
<organism evidence="2 3">
    <name type="scientific">Acetivibrio straminisolvens JCM 21531</name>
    <dbReference type="NCBI Taxonomy" id="1294263"/>
    <lineage>
        <taxon>Bacteria</taxon>
        <taxon>Bacillati</taxon>
        <taxon>Bacillota</taxon>
        <taxon>Clostridia</taxon>
        <taxon>Eubacteriales</taxon>
        <taxon>Oscillospiraceae</taxon>
        <taxon>Acetivibrio</taxon>
    </lineage>
</organism>